<evidence type="ECO:0000313" key="3">
    <source>
        <dbReference type="Proteomes" id="UP000230750"/>
    </source>
</evidence>
<comment type="caution">
    <text evidence="2">The sequence shown here is derived from an EMBL/GenBank/DDBJ whole genome shotgun (WGS) entry which is preliminary data.</text>
</comment>
<organism evidence="2 3">
    <name type="scientific">Stichopus japonicus</name>
    <name type="common">Sea cucumber</name>
    <dbReference type="NCBI Taxonomy" id="307972"/>
    <lineage>
        <taxon>Eukaryota</taxon>
        <taxon>Metazoa</taxon>
        <taxon>Echinodermata</taxon>
        <taxon>Eleutherozoa</taxon>
        <taxon>Echinozoa</taxon>
        <taxon>Holothuroidea</taxon>
        <taxon>Aspidochirotacea</taxon>
        <taxon>Aspidochirotida</taxon>
        <taxon>Stichopodidae</taxon>
        <taxon>Apostichopus</taxon>
    </lineage>
</organism>
<accession>A0A2G8KFD7</accession>
<gene>
    <name evidence="2" type="ORF">BSL78_16475</name>
</gene>
<proteinExistence type="predicted"/>
<feature type="signal peptide" evidence="1">
    <location>
        <begin position="1"/>
        <end position="22"/>
    </location>
</feature>
<evidence type="ECO:0000256" key="1">
    <source>
        <dbReference type="SAM" id="SignalP"/>
    </source>
</evidence>
<keyword evidence="1" id="KW-0732">Signal</keyword>
<dbReference type="EMBL" id="MRZV01000628">
    <property type="protein sequence ID" value="PIK46690.1"/>
    <property type="molecule type" value="Genomic_DNA"/>
</dbReference>
<evidence type="ECO:0000313" key="2">
    <source>
        <dbReference type="EMBL" id="PIK46690.1"/>
    </source>
</evidence>
<reference evidence="2 3" key="1">
    <citation type="journal article" date="2017" name="PLoS Biol.">
        <title>The sea cucumber genome provides insights into morphological evolution and visceral regeneration.</title>
        <authorList>
            <person name="Zhang X."/>
            <person name="Sun L."/>
            <person name="Yuan J."/>
            <person name="Sun Y."/>
            <person name="Gao Y."/>
            <person name="Zhang L."/>
            <person name="Li S."/>
            <person name="Dai H."/>
            <person name="Hamel J.F."/>
            <person name="Liu C."/>
            <person name="Yu Y."/>
            <person name="Liu S."/>
            <person name="Lin W."/>
            <person name="Guo K."/>
            <person name="Jin S."/>
            <person name="Xu P."/>
            <person name="Storey K.B."/>
            <person name="Huan P."/>
            <person name="Zhang T."/>
            <person name="Zhou Y."/>
            <person name="Zhang J."/>
            <person name="Lin C."/>
            <person name="Li X."/>
            <person name="Xing L."/>
            <person name="Huo D."/>
            <person name="Sun M."/>
            <person name="Wang L."/>
            <person name="Mercier A."/>
            <person name="Li F."/>
            <person name="Yang H."/>
            <person name="Xiang J."/>
        </authorList>
    </citation>
    <scope>NUCLEOTIDE SEQUENCE [LARGE SCALE GENOMIC DNA]</scope>
    <source>
        <strain evidence="2">Shaxun</strain>
        <tissue evidence="2">Muscle</tissue>
    </source>
</reference>
<sequence length="508" mass="58046">MTLIARNLILVLCFLGSNIIESGKYKKEVSDFTSTTSRSEIIERIATCITPSQPHDDHTSAQVLNDVPNDDGIVLSLRVKNGRSLDQLLGDIDSGEFSDQLSKLLFRYEDRFVREESCSEHGGDHTSPIPTTKNCKLITKTNIESDLLMINKTFVPIDAVKQILYMGHPGEEVSFVGPVLDYNVNKFHNLVTLYDFASNTLYFEIDVPDVPNYVYTVRFSSTSLHGLPIIIEYLCDPWDRVEGERCINYGLTNAATWAHVRYTAYGQEHLSVVRYEPDCLELPVHHSPSISSNTVIPKDTMQYSQDNAREYVDKLSYSMTSLPETSINECILHGKHWVPSIDDRFNPRIKIGEEPMGRLMSSFHDLYPINGINRVPAIPQIHYKIKTNHRHSDRVKKITMSFPMSDGELKKSILLSGEQKCSLLRKRNSNRHLTKIADALQCWAEDMQLEMFILTNYKYQNYLKKIRSFITGQNGEYDILVISKEIGILFIKFLVAEETLQKPSNNVY</sequence>
<feature type="chain" id="PRO_5013654653" evidence="1">
    <location>
        <begin position="23"/>
        <end position="508"/>
    </location>
</feature>
<keyword evidence="3" id="KW-1185">Reference proteome</keyword>
<dbReference type="Proteomes" id="UP000230750">
    <property type="component" value="Unassembled WGS sequence"/>
</dbReference>
<name>A0A2G8KFD7_STIJA</name>
<protein>
    <submittedName>
        <fullName evidence="2">Uncharacterized protein</fullName>
    </submittedName>
</protein>
<dbReference type="AlphaFoldDB" id="A0A2G8KFD7"/>